<dbReference type="InterPro" id="IPR000719">
    <property type="entry name" value="Prot_kinase_dom"/>
</dbReference>
<reference evidence="5" key="1">
    <citation type="journal article" date="2019" name="Int. J. Syst. Evol. Microbiol.">
        <title>The Global Catalogue of Microorganisms (GCM) 10K type strain sequencing project: providing services to taxonomists for standard genome sequencing and annotation.</title>
        <authorList>
            <consortium name="The Broad Institute Genomics Platform"/>
            <consortium name="The Broad Institute Genome Sequencing Center for Infectious Disease"/>
            <person name="Wu L."/>
            <person name="Ma J."/>
        </authorList>
    </citation>
    <scope>NUCLEOTIDE SEQUENCE [LARGE SCALE GENOMIC DNA]</scope>
    <source>
        <strain evidence="5">CGMCC 1.15353</strain>
    </source>
</reference>
<dbReference type="Pfam" id="PF03109">
    <property type="entry name" value="ABC1"/>
    <property type="match status" value="1"/>
</dbReference>
<protein>
    <submittedName>
        <fullName evidence="4">ABC transporter</fullName>
    </submittedName>
</protein>
<keyword evidence="2" id="KW-0472">Membrane</keyword>
<evidence type="ECO:0000256" key="2">
    <source>
        <dbReference type="SAM" id="Phobius"/>
    </source>
</evidence>
<comment type="caution">
    <text evidence="4">The sequence shown here is derived from an EMBL/GenBank/DDBJ whole genome shotgun (WGS) entry which is preliminary data.</text>
</comment>
<gene>
    <name evidence="4" type="ORF">GCM10011389_05480</name>
</gene>
<accession>A0ABQ1PQN9</accession>
<dbReference type="InterPro" id="IPR050154">
    <property type="entry name" value="UbiB_kinase"/>
</dbReference>
<dbReference type="Gene3D" id="1.10.510.10">
    <property type="entry name" value="Transferase(Phosphotransferase) domain 1"/>
    <property type="match status" value="1"/>
</dbReference>
<feature type="transmembrane region" description="Helical" evidence="2">
    <location>
        <begin position="25"/>
        <end position="46"/>
    </location>
</feature>
<evidence type="ECO:0000313" key="5">
    <source>
        <dbReference type="Proteomes" id="UP000642571"/>
    </source>
</evidence>
<dbReference type="EMBL" id="BMIN01000002">
    <property type="protein sequence ID" value="GGD01104.1"/>
    <property type="molecule type" value="Genomic_DNA"/>
</dbReference>
<name>A0ABQ1PQN9_9BACI</name>
<keyword evidence="5" id="KW-1185">Reference proteome</keyword>
<dbReference type="PANTHER" id="PTHR10566">
    <property type="entry name" value="CHAPERONE-ACTIVITY OF BC1 COMPLEX CABC1 -RELATED"/>
    <property type="match status" value="1"/>
</dbReference>
<dbReference type="InterPro" id="IPR004147">
    <property type="entry name" value="ABC1_dom"/>
</dbReference>
<sequence>MSAEKGYKYYREMREGEGKQLRYNALYRITIIVAMALKFFWQIFWFQRFHRIWDERTRDKWQDLLVKQAKEYRKKALMLEGLLIKFGQFLSTRADLLPPVFLKELEGLVDRVEPVPFEKSKEILEREWGGDVSKHLQEIGDEPVASASIGEVYKGKLHNGQEVAVKIQRYRVEKIFHTDFKALRIVFWLLARLTSIGKKADLGELYRELVYVMGKELDFTEELKHSLYFKKRFSGFKGVYVPDYHEDLSTRRVLVMEWIEGVKITDESFIQENNLKREDLAKRVFDLFVEQLVSDGMFHADPHSGNLMVRSDGTIVMIDFGMVGEISKEDASYIRMIIQGFIMDDYDKVIGALEDMDFLLPYANRQKVKRLLKETADMYLQGDFEKFDQEALNQIMKDLQEFVKEQPIQMPADYAFLGRAASIVIGVLTTVYPDIDLMKWGKPVIKQWVSGGESDASLYKEVIKDTAKPLLSLPKSLNEYLTDAPRQRAFEERKQQRQMFHHYYFFYAFLSFFLFIGGGVFALYSFENLASLYMYIGFITGATGLAAFILVASVHFRTIKITTKDRRNKGE</sequence>
<dbReference type="SUPFAM" id="SSF56112">
    <property type="entry name" value="Protein kinase-like (PK-like)"/>
    <property type="match status" value="1"/>
</dbReference>
<dbReference type="PANTHER" id="PTHR10566:SF113">
    <property type="entry name" value="PROTEIN ACTIVITY OF BC1 COMPLEX KINASE 7, CHLOROPLASTIC"/>
    <property type="match status" value="1"/>
</dbReference>
<proteinExistence type="inferred from homology"/>
<keyword evidence="2" id="KW-1133">Transmembrane helix</keyword>
<feature type="domain" description="Protein kinase" evidence="3">
    <location>
        <begin position="138"/>
        <end position="505"/>
    </location>
</feature>
<dbReference type="InterPro" id="IPR011009">
    <property type="entry name" value="Kinase-like_dom_sf"/>
</dbReference>
<evidence type="ECO:0000313" key="4">
    <source>
        <dbReference type="EMBL" id="GGD01104.1"/>
    </source>
</evidence>
<comment type="similarity">
    <text evidence="1">Belongs to the protein kinase superfamily. ADCK protein kinase family.</text>
</comment>
<evidence type="ECO:0000259" key="3">
    <source>
        <dbReference type="PROSITE" id="PS50011"/>
    </source>
</evidence>
<keyword evidence="2" id="KW-0812">Transmembrane</keyword>
<dbReference type="RefSeq" id="WP_229721101.1">
    <property type="nucleotide sequence ID" value="NZ_BMIN01000002.1"/>
</dbReference>
<dbReference type="Proteomes" id="UP000642571">
    <property type="component" value="Unassembled WGS sequence"/>
</dbReference>
<evidence type="ECO:0000256" key="1">
    <source>
        <dbReference type="ARBA" id="ARBA00009670"/>
    </source>
</evidence>
<dbReference type="PROSITE" id="PS50011">
    <property type="entry name" value="PROTEIN_KINASE_DOM"/>
    <property type="match status" value="1"/>
</dbReference>
<feature type="transmembrane region" description="Helical" evidence="2">
    <location>
        <begin position="503"/>
        <end position="526"/>
    </location>
</feature>
<organism evidence="4 5">
    <name type="scientific">Pontibacillus salipaludis</name>
    <dbReference type="NCBI Taxonomy" id="1697394"/>
    <lineage>
        <taxon>Bacteria</taxon>
        <taxon>Bacillati</taxon>
        <taxon>Bacillota</taxon>
        <taxon>Bacilli</taxon>
        <taxon>Bacillales</taxon>
        <taxon>Bacillaceae</taxon>
        <taxon>Pontibacillus</taxon>
    </lineage>
</organism>
<feature type="transmembrane region" description="Helical" evidence="2">
    <location>
        <begin position="532"/>
        <end position="556"/>
    </location>
</feature>
<dbReference type="CDD" id="cd05121">
    <property type="entry name" value="ABC1_ADCK3-like"/>
    <property type="match status" value="1"/>
</dbReference>